<dbReference type="AlphaFoldDB" id="B8D0Z8"/>
<sequence>MGLVITSEAKCRDCYKCIRYCPVKAIGIKDGQAWVDEDRCILCGRCIEACPQNAKKTEQYLDKFKNYIASGNKVVVSLAPSYLASGYFSTPWKLVGALKELGVDVVEETAIGAEVIADEYRDLLNKKELIISSCCPTVVNLVEKYFPGLCDYLAPVISPMIAHGRLIKQEMGENCRVVFIGPCYAKKEEALTRGEGSIDAVLTFEEIFNYLDRLNQDIPPRNIFPDRTSNRARRFPLPGGALRTGGLNELNIKPDDIVSISGLEDCMETFRDIEKGLIKPRFIEAMACRGGCLGGPAMGEDAGILARKQRLYNNLNRGQQSCRGANNKGIIVSWSYTPREIDYKVPDEEEIKRILALTGKTSPEDETNCGGCGYPSCRDKAIAVYNGLANPEMCIPYMREKAESLSHAVVDSTLNGIIIVDKDMIIQDFNPAANRMFNRRDIKAKGKPLSTFIDPGDYIDVWENQEMITDNCKQYPQYELITRETIYPLPKYGVVIGIITDVTEEEKTRAEIDNMRQEALDRASQVIKEQMRVAQEIAGLLGESTADTKATLLELKEIIGQREAKTNGDES</sequence>
<feature type="domain" description="4Fe-4S ferredoxin-type" evidence="5">
    <location>
        <begin position="31"/>
        <end position="60"/>
    </location>
</feature>
<dbReference type="InterPro" id="IPR017900">
    <property type="entry name" value="4Fe4S_Fe_S_CS"/>
</dbReference>
<dbReference type="eggNOG" id="COG4624">
    <property type="taxonomic scope" value="Bacteria"/>
</dbReference>
<dbReference type="CDD" id="cd00130">
    <property type="entry name" value="PAS"/>
    <property type="match status" value="1"/>
</dbReference>
<dbReference type="GO" id="GO:0051539">
    <property type="term" value="F:4 iron, 4 sulfur cluster binding"/>
    <property type="evidence" value="ECO:0007669"/>
    <property type="project" value="UniProtKB-KW"/>
</dbReference>
<dbReference type="Gene3D" id="3.30.450.20">
    <property type="entry name" value="PAS domain"/>
    <property type="match status" value="1"/>
</dbReference>
<dbReference type="InterPro" id="IPR017896">
    <property type="entry name" value="4Fe4S_Fe-S-bd"/>
</dbReference>
<dbReference type="PROSITE" id="PS00198">
    <property type="entry name" value="4FE4S_FER_1"/>
    <property type="match status" value="1"/>
</dbReference>
<dbReference type="KEGG" id="hor:Hore_02060"/>
<dbReference type="Proteomes" id="UP000000719">
    <property type="component" value="Chromosome"/>
</dbReference>
<dbReference type="STRING" id="373903.Hore_02060"/>
<gene>
    <name evidence="7" type="ordered locus">Hore_02060</name>
</gene>
<dbReference type="Pfam" id="PF02906">
    <property type="entry name" value="Fe_hyd_lg_C"/>
    <property type="match status" value="1"/>
</dbReference>
<dbReference type="Pfam" id="PF00037">
    <property type="entry name" value="Fer4"/>
    <property type="match status" value="1"/>
</dbReference>
<accession>B8D0Z8</accession>
<dbReference type="RefSeq" id="WP_012635165.1">
    <property type="nucleotide sequence ID" value="NC_011899.1"/>
</dbReference>
<reference evidence="7 8" key="1">
    <citation type="journal article" date="2009" name="PLoS ONE">
        <title>Genome analysis of the anaerobic thermohalophilic bacterium Halothermothrix orenii.</title>
        <authorList>
            <person name="Mavromatis K."/>
            <person name="Ivanova N."/>
            <person name="Anderson I."/>
            <person name="Lykidis A."/>
            <person name="Hooper S.D."/>
            <person name="Sun H."/>
            <person name="Kunin V."/>
            <person name="Lapidus A."/>
            <person name="Hugenholtz P."/>
            <person name="Patel B."/>
            <person name="Kyrpides N.C."/>
        </authorList>
    </citation>
    <scope>NUCLEOTIDE SEQUENCE [LARGE SCALE GENOMIC DNA]</scope>
    <source>
        <strain evidence="8">H 168 / OCM 544 / DSM 9562</strain>
    </source>
</reference>
<keyword evidence="2" id="KW-0479">Metal-binding</keyword>
<dbReference type="eggNOG" id="COG3290">
    <property type="taxonomic scope" value="Bacteria"/>
</dbReference>
<organism evidence="7 8">
    <name type="scientific">Halothermothrix orenii (strain H 168 / OCM 544 / DSM 9562)</name>
    <dbReference type="NCBI Taxonomy" id="373903"/>
    <lineage>
        <taxon>Bacteria</taxon>
        <taxon>Bacillati</taxon>
        <taxon>Bacillota</taxon>
        <taxon>Clostridia</taxon>
        <taxon>Halanaerobiales</taxon>
        <taxon>Halothermotrichaceae</taxon>
        <taxon>Halothermothrix</taxon>
    </lineage>
</organism>
<keyword evidence="1" id="KW-0004">4Fe-4S</keyword>
<dbReference type="Pfam" id="PF13188">
    <property type="entry name" value="PAS_8"/>
    <property type="match status" value="1"/>
</dbReference>
<protein>
    <submittedName>
        <fullName evidence="7">Putative PAS/PAC sensor protein</fullName>
    </submittedName>
</protein>
<dbReference type="GO" id="GO:0006355">
    <property type="term" value="P:regulation of DNA-templated transcription"/>
    <property type="evidence" value="ECO:0007669"/>
    <property type="project" value="InterPro"/>
</dbReference>
<dbReference type="HOGENOM" id="CLU_027268_0_0_9"/>
<evidence type="ECO:0000313" key="7">
    <source>
        <dbReference type="EMBL" id="ACL68967.1"/>
    </source>
</evidence>
<dbReference type="GO" id="GO:0046872">
    <property type="term" value="F:metal ion binding"/>
    <property type="evidence" value="ECO:0007669"/>
    <property type="project" value="UniProtKB-KW"/>
</dbReference>
<dbReference type="SUPFAM" id="SSF55785">
    <property type="entry name" value="PYP-like sensor domain (PAS domain)"/>
    <property type="match status" value="1"/>
</dbReference>
<evidence type="ECO:0000256" key="2">
    <source>
        <dbReference type="ARBA" id="ARBA00022723"/>
    </source>
</evidence>
<dbReference type="Gene3D" id="1.10.15.40">
    <property type="entry name" value="Electron transport complex subunit B, putative Fe-S cluster"/>
    <property type="match status" value="1"/>
</dbReference>
<dbReference type="EMBL" id="CP001098">
    <property type="protein sequence ID" value="ACL68967.1"/>
    <property type="molecule type" value="Genomic_DNA"/>
</dbReference>
<dbReference type="OrthoDB" id="9798098at2"/>
<dbReference type="InterPro" id="IPR035965">
    <property type="entry name" value="PAS-like_dom_sf"/>
</dbReference>
<dbReference type="InterPro" id="IPR050340">
    <property type="entry name" value="Cytosolic_Fe-S_CAF"/>
</dbReference>
<dbReference type="SUPFAM" id="SSF54862">
    <property type="entry name" value="4Fe-4S ferredoxins"/>
    <property type="match status" value="1"/>
</dbReference>
<evidence type="ECO:0000313" key="8">
    <source>
        <dbReference type="Proteomes" id="UP000000719"/>
    </source>
</evidence>
<name>B8D0Z8_HALOH</name>
<evidence type="ECO:0000256" key="4">
    <source>
        <dbReference type="ARBA" id="ARBA00023014"/>
    </source>
</evidence>
<dbReference type="SMART" id="SM00091">
    <property type="entry name" value="PAS"/>
    <property type="match status" value="1"/>
</dbReference>
<evidence type="ECO:0000256" key="1">
    <source>
        <dbReference type="ARBA" id="ARBA00022485"/>
    </source>
</evidence>
<dbReference type="InterPro" id="IPR004108">
    <property type="entry name" value="Fe_hydrogenase_lsu_C"/>
</dbReference>
<keyword evidence="8" id="KW-1185">Reference proteome</keyword>
<dbReference type="SUPFAM" id="SSF53920">
    <property type="entry name" value="Fe-only hydrogenase"/>
    <property type="match status" value="1"/>
</dbReference>
<keyword evidence="4" id="KW-0411">Iron-sulfur</keyword>
<dbReference type="InterPro" id="IPR000014">
    <property type="entry name" value="PAS"/>
</dbReference>
<dbReference type="Gene3D" id="3.40.950.10">
    <property type="entry name" value="Fe-only Hydrogenase (Larger Subunit), Chain L, domain 3"/>
    <property type="match status" value="1"/>
</dbReference>
<evidence type="ECO:0000259" key="5">
    <source>
        <dbReference type="PROSITE" id="PS51379"/>
    </source>
</evidence>
<evidence type="ECO:0000259" key="6">
    <source>
        <dbReference type="PROSITE" id="PS51656"/>
    </source>
</evidence>
<dbReference type="Pfam" id="PF04060">
    <property type="entry name" value="FeS"/>
    <property type="match status" value="1"/>
</dbReference>
<dbReference type="eggNOG" id="COG2221">
    <property type="taxonomic scope" value="Bacteria"/>
</dbReference>
<feature type="domain" description="4Fe-4S" evidence="6">
    <location>
        <begin position="349"/>
        <end position="411"/>
    </location>
</feature>
<dbReference type="InterPro" id="IPR007202">
    <property type="entry name" value="4Fe-4S_dom"/>
</dbReference>
<feature type="domain" description="4Fe-4S ferredoxin-type" evidence="5">
    <location>
        <begin position="1"/>
        <end position="30"/>
    </location>
</feature>
<dbReference type="InterPro" id="IPR009016">
    <property type="entry name" value="Fe_hydrogenase"/>
</dbReference>
<keyword evidence="3" id="KW-0408">Iron</keyword>
<proteinExistence type="predicted"/>
<dbReference type="PROSITE" id="PS51656">
    <property type="entry name" value="4FE4S"/>
    <property type="match status" value="1"/>
</dbReference>
<evidence type="ECO:0000256" key="3">
    <source>
        <dbReference type="ARBA" id="ARBA00023004"/>
    </source>
</evidence>
<dbReference type="PANTHER" id="PTHR11615">
    <property type="entry name" value="NITRATE, FORMATE, IRON DEHYDROGENASE"/>
    <property type="match status" value="1"/>
</dbReference>
<dbReference type="PROSITE" id="PS51379">
    <property type="entry name" value="4FE4S_FER_2"/>
    <property type="match status" value="2"/>
</dbReference>
<dbReference type="Gene3D" id="3.30.70.20">
    <property type="match status" value="1"/>
</dbReference>